<keyword evidence="6" id="KW-1185">Reference proteome</keyword>
<dbReference type="EMBL" id="RIAR02000001">
    <property type="protein sequence ID" value="NSL85715.1"/>
    <property type="molecule type" value="Genomic_DNA"/>
</dbReference>
<dbReference type="CDD" id="cd19531">
    <property type="entry name" value="LCL_NRPS-like"/>
    <property type="match status" value="1"/>
</dbReference>
<dbReference type="Gene3D" id="1.10.1200.10">
    <property type="entry name" value="ACP-like"/>
    <property type="match status" value="2"/>
</dbReference>
<dbReference type="PANTHER" id="PTHR45527:SF14">
    <property type="entry name" value="PLIPASTATIN SYNTHASE SUBUNIT B"/>
    <property type="match status" value="1"/>
</dbReference>
<dbReference type="SUPFAM" id="SSF47336">
    <property type="entry name" value="ACP-like"/>
    <property type="match status" value="2"/>
</dbReference>
<dbReference type="InterPro" id="IPR009081">
    <property type="entry name" value="PP-bd_ACP"/>
</dbReference>
<dbReference type="InterPro" id="IPR023213">
    <property type="entry name" value="CAT-like_dom_sf"/>
</dbReference>
<dbReference type="NCBIfam" id="TIGR01733">
    <property type="entry name" value="AA-adenyl-dom"/>
    <property type="match status" value="2"/>
</dbReference>
<dbReference type="OrthoDB" id="4317020at2"/>
<dbReference type="Pfam" id="PF00668">
    <property type="entry name" value="Condensation"/>
    <property type="match status" value="2"/>
</dbReference>
<dbReference type="FunFam" id="3.30.300.30:FF:000010">
    <property type="entry name" value="Enterobactin synthetase component F"/>
    <property type="match status" value="2"/>
</dbReference>
<comment type="caution">
    <text evidence="5">The sequence shown here is derived from an EMBL/GenBank/DDBJ whole genome shotgun (WGS) entry which is preliminary data.</text>
</comment>
<dbReference type="PROSITE" id="PS50075">
    <property type="entry name" value="CARRIER"/>
    <property type="match status" value="2"/>
</dbReference>
<dbReference type="PROSITE" id="PS00012">
    <property type="entry name" value="PHOSPHOPANTETHEINE"/>
    <property type="match status" value="1"/>
</dbReference>
<dbReference type="InterPro" id="IPR000873">
    <property type="entry name" value="AMP-dep_synth/lig_dom"/>
</dbReference>
<dbReference type="InterPro" id="IPR006162">
    <property type="entry name" value="Ppantetheine_attach_site"/>
</dbReference>
<dbReference type="GO" id="GO:0005829">
    <property type="term" value="C:cytosol"/>
    <property type="evidence" value="ECO:0007669"/>
    <property type="project" value="TreeGrafter"/>
</dbReference>
<proteinExistence type="predicted"/>
<dbReference type="GO" id="GO:0044550">
    <property type="term" value="P:secondary metabolite biosynthetic process"/>
    <property type="evidence" value="ECO:0007669"/>
    <property type="project" value="UniProtKB-ARBA"/>
</dbReference>
<dbReference type="InterPro" id="IPR025110">
    <property type="entry name" value="AMP-bd_C"/>
</dbReference>
<evidence type="ECO:0000313" key="6">
    <source>
        <dbReference type="Proteomes" id="UP000281028"/>
    </source>
</evidence>
<evidence type="ECO:0000256" key="1">
    <source>
        <dbReference type="ARBA" id="ARBA00001957"/>
    </source>
</evidence>
<dbReference type="SUPFAM" id="SSF52777">
    <property type="entry name" value="CoA-dependent acyltransferases"/>
    <property type="match status" value="4"/>
</dbReference>
<dbReference type="Gene3D" id="3.40.50.980">
    <property type="match status" value="2"/>
</dbReference>
<evidence type="ECO:0000256" key="4">
    <source>
        <dbReference type="SAM" id="MobiDB-lite"/>
    </source>
</evidence>
<dbReference type="SMART" id="SM00823">
    <property type="entry name" value="PKS_PP"/>
    <property type="match status" value="2"/>
</dbReference>
<feature type="region of interest" description="Disordered" evidence="4">
    <location>
        <begin position="53"/>
        <end position="73"/>
    </location>
</feature>
<keyword evidence="3" id="KW-0597">Phosphoprotein</keyword>
<dbReference type="FunFam" id="2.30.38.10:FF:000001">
    <property type="entry name" value="Non-ribosomal peptide synthetase PvdI"/>
    <property type="match status" value="2"/>
</dbReference>
<dbReference type="GO" id="GO:0043041">
    <property type="term" value="P:amino acid activation for nonribosomal peptide biosynthetic process"/>
    <property type="evidence" value="ECO:0007669"/>
    <property type="project" value="TreeGrafter"/>
</dbReference>
<dbReference type="InterPro" id="IPR045851">
    <property type="entry name" value="AMP-bd_C_sf"/>
</dbReference>
<dbReference type="SMART" id="SM01294">
    <property type="entry name" value="PKS_PP_betabranch"/>
    <property type="match status" value="1"/>
</dbReference>
<dbReference type="Gene3D" id="3.30.559.30">
    <property type="entry name" value="Nonribosomal peptide synthetase, condensation domain"/>
    <property type="match status" value="2"/>
</dbReference>
<reference evidence="5" key="1">
    <citation type="submission" date="2020-05" db="EMBL/GenBank/DDBJ databases">
        <title>Chitinophaga laudate sp. nov., isolated from a tropical peat swamp.</title>
        <authorList>
            <person name="Goh C.B.S."/>
            <person name="Lee M.S."/>
            <person name="Parimannan S."/>
            <person name="Pasbakhsh P."/>
            <person name="Yule C.M."/>
            <person name="Rajandas H."/>
            <person name="Loke S."/>
            <person name="Croft L."/>
            <person name="Tan J.B.L."/>
        </authorList>
    </citation>
    <scope>NUCLEOTIDE SEQUENCE</scope>
    <source>
        <strain evidence="5">Mgbs1</strain>
    </source>
</reference>
<evidence type="ECO:0000256" key="2">
    <source>
        <dbReference type="ARBA" id="ARBA00022450"/>
    </source>
</evidence>
<dbReference type="Pfam" id="PF00501">
    <property type="entry name" value="AMP-binding"/>
    <property type="match status" value="2"/>
</dbReference>
<dbReference type="NCBIfam" id="NF003417">
    <property type="entry name" value="PRK04813.1"/>
    <property type="match status" value="2"/>
</dbReference>
<dbReference type="InterPro" id="IPR020806">
    <property type="entry name" value="PKS_PP-bd"/>
</dbReference>
<evidence type="ECO:0000313" key="5">
    <source>
        <dbReference type="EMBL" id="NSL85715.1"/>
    </source>
</evidence>
<dbReference type="GO" id="GO:0031177">
    <property type="term" value="F:phosphopantetheine binding"/>
    <property type="evidence" value="ECO:0007669"/>
    <property type="project" value="InterPro"/>
</dbReference>
<name>A0A3S1CW39_9BACT</name>
<dbReference type="PANTHER" id="PTHR45527">
    <property type="entry name" value="NONRIBOSOMAL PEPTIDE SYNTHETASE"/>
    <property type="match status" value="1"/>
</dbReference>
<dbReference type="InterPro" id="IPR010071">
    <property type="entry name" value="AA_adenyl_dom"/>
</dbReference>
<keyword evidence="2" id="KW-0596">Phosphopantetheine</keyword>
<dbReference type="Gene3D" id="3.30.300.30">
    <property type="match status" value="2"/>
</dbReference>
<dbReference type="SUPFAM" id="SSF56801">
    <property type="entry name" value="Acetyl-CoA synthetase-like"/>
    <property type="match status" value="2"/>
</dbReference>
<dbReference type="InterPro" id="IPR001242">
    <property type="entry name" value="Condensation_dom"/>
</dbReference>
<dbReference type="Gene3D" id="2.30.38.10">
    <property type="entry name" value="Luciferase, Domain 3"/>
    <property type="match status" value="1"/>
</dbReference>
<dbReference type="Gene3D" id="3.30.559.10">
    <property type="entry name" value="Chloramphenicol acetyltransferase-like domain"/>
    <property type="match status" value="2"/>
</dbReference>
<dbReference type="InterPro" id="IPR042099">
    <property type="entry name" value="ANL_N_sf"/>
</dbReference>
<dbReference type="Pfam" id="PF00550">
    <property type="entry name" value="PP-binding"/>
    <property type="match status" value="2"/>
</dbReference>
<dbReference type="GO" id="GO:0003824">
    <property type="term" value="F:catalytic activity"/>
    <property type="evidence" value="ECO:0007669"/>
    <property type="project" value="InterPro"/>
</dbReference>
<accession>A0A3S1CW39</accession>
<dbReference type="InterPro" id="IPR036736">
    <property type="entry name" value="ACP-like_sf"/>
</dbReference>
<dbReference type="Pfam" id="PF13193">
    <property type="entry name" value="AMP-binding_C"/>
    <property type="match status" value="2"/>
</dbReference>
<dbReference type="FunFam" id="3.40.50.980:FF:000001">
    <property type="entry name" value="Non-ribosomal peptide synthetase"/>
    <property type="match status" value="1"/>
</dbReference>
<organism evidence="5 6">
    <name type="scientific">Chitinophaga solisilvae</name>
    <dbReference type="NCBI Taxonomy" id="1233460"/>
    <lineage>
        <taxon>Bacteria</taxon>
        <taxon>Pseudomonadati</taxon>
        <taxon>Bacteroidota</taxon>
        <taxon>Chitinophagia</taxon>
        <taxon>Chitinophagales</taxon>
        <taxon>Chitinophagaceae</taxon>
        <taxon>Chitinophaga</taxon>
    </lineage>
</organism>
<dbReference type="InterPro" id="IPR020845">
    <property type="entry name" value="AMP-binding_CS"/>
</dbReference>
<dbReference type="Gene3D" id="3.40.50.12780">
    <property type="entry name" value="N-terminal domain of ligase-like"/>
    <property type="match status" value="1"/>
</dbReference>
<dbReference type="FunFam" id="3.40.50.12780:FF:000012">
    <property type="entry name" value="Non-ribosomal peptide synthetase"/>
    <property type="match status" value="2"/>
</dbReference>
<gene>
    <name evidence="5" type="ORF">ECE50_002660</name>
</gene>
<protein>
    <submittedName>
        <fullName evidence="5">Amino acid adenylation domain-containing protein</fullName>
    </submittedName>
</protein>
<feature type="compositionally biased region" description="Polar residues" evidence="4">
    <location>
        <begin position="53"/>
        <end position="62"/>
    </location>
</feature>
<dbReference type="PROSITE" id="PS00455">
    <property type="entry name" value="AMP_BINDING"/>
    <property type="match status" value="1"/>
</dbReference>
<evidence type="ECO:0000256" key="3">
    <source>
        <dbReference type="ARBA" id="ARBA00022553"/>
    </source>
</evidence>
<dbReference type="CDD" id="cd17643">
    <property type="entry name" value="A_NRPS_Cytc1-like"/>
    <property type="match status" value="1"/>
</dbReference>
<comment type="cofactor">
    <cofactor evidence="1">
        <name>pantetheine 4'-phosphate</name>
        <dbReference type="ChEBI" id="CHEBI:47942"/>
    </cofactor>
</comment>
<dbReference type="FunFam" id="3.40.50.980:FF:000002">
    <property type="entry name" value="Enterobactin synthetase component F"/>
    <property type="match status" value="1"/>
</dbReference>
<dbReference type="Proteomes" id="UP000281028">
    <property type="component" value="Unassembled WGS sequence"/>
</dbReference>
<dbReference type="CDD" id="cd05930">
    <property type="entry name" value="A_NRPS"/>
    <property type="match status" value="1"/>
</dbReference>
<sequence>MKALLKKITENNILLEIIDGKLRVFANTSNPDPQLIAEIKSKKEELLQFLSGNQGQDASRTSAGIPPAPEQDGYPLSSSQHRLWLLSQLEESSAAYNMPGIYTFRGQLDIAALEKAFDSLYERHESLRTVFSEEADGTVLQYIKPAAEMPVTVVHHDMRTAGEDTLSAQITAVCSLPFDLQQAPLLRVHLFRTAVQEWVLVYVMPHIVSDGWSMQVLMQELLSAYQGVAAMPPLPVQYKDFAVWQRQQEQSGRYTQHHDYWMQQLQDELPVLQLPADFTRPVVKTYNGGTVSIRIPDAVTAALQERCYQTGSTLFMGLTAAVNALLYRYTDQEDIILGTPVAGREKAGLEGLIGFFVNTLVLRNRFSGTDTFLQLLANVQQTTLAALAHQEYPFEELVNWAASTRDASRHPLFDVMITVQHAAAATGTATMPEGLQVAAYEGYTNTTSKFDLTFNFSAADHILLLNLEYNSDVYTEQTARRMARHLTGLLAAAAENPETPLCNISYMDEAELLQLRTALNNTLADYPREATIISLFEEQVLRTPEHTALSAGDTILTYRQLNEQANRLADFLQTNYNIRPDDLVGILLDRSEWMIVAIMGILKSGCAYVPVDTTYPQERIDYMLGDSQCKLVIDDKLLAQFRSEAGKYSAADPVRSITPDNLAYVIYTSGTTGQPKGNLIEHRNVVRLLKTDPALFDFNEKDVWTLFHSYCFDFSVWEIFGPLLSGGELVVVPALTAKDPRQFLALLRERKVTVLNQTPTSFYNIIRQEMEEARAVLQLRYIIFGGEALNPQNLREWQHKYPDTRLINMYGITETTVHVTYKEITSQEITSGISNIGKPIPTLRCYVLDQRGNPVPVGVPGELYVAGDGVARGYLNKPELTAARFLQDPFDAGARMYRSGDKVKLLENGEMAYEGRMDNQVKIRGYRIELGEIENAICRYDTVKGAVVLVRTAPEGEKELVAWVVADSDAFSIAALRKYLSGVLPSFMMPNYFVLLKEWPLTANGKINYKLLPEPAADHQAGVAYVAPGNALESALVNIFSAVLKVPAAKTGMLDNMFALGGDSIKAIRIVGKIREELGVKITVGKLYEYPVIGDLAAWLAENKEDDSLYRMKEEGLRQIETLRSAIIEEDNEYNMLPGDYEDIYPLTAIEQGMIYSSMIRPEEPVYYDQFPFFVHIDDLSVFKTAVAALVQRHPILRTKYYMKSFSSPVKVVLPEIVLPITYEDFSMLNDDEQQQAVRNQLATGQTARLNFDDELFWNFQICRLRKHEYVVIWSFHHSALDGWSVSLFNTELTQLLSTREKVALAPLKHSYKDYCAILLARKRSAGIEQYWKELLDGFTRNKLPFNYKGLPVSQRGGMKRISSVIRPALLEQLHEVAARHQFSFKSICLAAHICLLHIICSEQDVVTGVVTHDRPSIEDGENILGCFLNTIPVRMRFDRLTDLMSLLQETDSYLKAVKPKEIHLSEIAGMLQERTTSLNPVFDTLFNFTDFHTYERVETNSSLTAAASGWETREVEESTEMTNTFFDVEVDKTLDRFQVKIKYMPAFFEDQHVKNALELYVRILELIVTQAHTPLASLDLLSAAEKKEILTDFNDTEVPYAAEETLQSLFEAQVRRTPDNTALRQDGISMTYRELNERANRLARLLCENISTGDNVGLLVTRSFDMIVGMLAILKAGGAYVPIDPEYPKDRQEYILSNSGISLLMTNLPEVNLEGLSGDRIICMQQQDVSAYNEGNPGVAVSSHQLAYTIYTSGSTGRPKGVMIAHHSVVNLVSWVNNTYRVGTHDRLLFITSMCFDLSVYDIFGMLSAGGTLVIARQEEVQQVEKLKALLQEERITFWDSVPSTLNYLVAELEAAEDGFQQPDLRVAFMSGDWIPVSLPERILRYFPQVQVISLGGATEGTVWSNYFPVKAVDKTWSSIPYGKPIDNNTFYILDDHLRPVPKGVAGELYIGGVGVAAGYANDREKTAASFIPDPFTRRPGGMMYKTGDLGRMMADGNMEFLGRKDFQVKIRGFRVELGEIESILQRHELIRDAVVDVRKDSNNLNQLCAYLVPHTTPDINQVREYLREKLPAYMIPSFFTILEALPLTSNGKINRRALPDPMQEDNDHGYTYVAPETELEKTMERIWKSVLHIDRLGVRDDFFEMGANSLSVGAFVNRFQRETAAVIDIRTVFMYPSIGALAAEVEKMLWAGNELFEADNLNDLENFSI</sequence>